<dbReference type="KEGG" id="foc:113205736"/>
<name>A0A6J1S889_FRAOC</name>
<keyword evidence="1" id="KW-1185">Reference proteome</keyword>
<dbReference type="AlphaFoldDB" id="A0A6J1S889"/>
<dbReference type="RefSeq" id="XP_026277252.2">
    <property type="nucleotide sequence ID" value="XM_026421467.2"/>
</dbReference>
<evidence type="ECO:0000313" key="1">
    <source>
        <dbReference type="Proteomes" id="UP000504606"/>
    </source>
</evidence>
<reference evidence="2" key="1">
    <citation type="submission" date="2025-08" db="UniProtKB">
        <authorList>
            <consortium name="RefSeq"/>
        </authorList>
    </citation>
    <scope>IDENTIFICATION</scope>
    <source>
        <tissue evidence="2">Whole organism</tissue>
    </source>
</reference>
<dbReference type="GeneID" id="113205736"/>
<evidence type="ECO:0000313" key="2">
    <source>
        <dbReference type="RefSeq" id="XP_026277252.2"/>
    </source>
</evidence>
<proteinExistence type="predicted"/>
<dbReference type="Proteomes" id="UP000504606">
    <property type="component" value="Unplaced"/>
</dbReference>
<accession>A0A6J1S889</accession>
<sequence>MCRCYPHSIDETLLPKCYSVWEGKAFVVQPPPPSEPTTTPGRAELRRPRSAVFSIKRPPLAVPASSTDPAAEALIHHIDNVLPKGLRNLLLQLENHSDLGVMALYAVTLNRHRRLSSALRQLQQLQARTRSPEKPPKVR</sequence>
<organism evidence="1 2">
    <name type="scientific">Frankliniella occidentalis</name>
    <name type="common">Western flower thrips</name>
    <name type="synonym">Euthrips occidentalis</name>
    <dbReference type="NCBI Taxonomy" id="133901"/>
    <lineage>
        <taxon>Eukaryota</taxon>
        <taxon>Metazoa</taxon>
        <taxon>Ecdysozoa</taxon>
        <taxon>Arthropoda</taxon>
        <taxon>Hexapoda</taxon>
        <taxon>Insecta</taxon>
        <taxon>Pterygota</taxon>
        <taxon>Neoptera</taxon>
        <taxon>Paraneoptera</taxon>
        <taxon>Thysanoptera</taxon>
        <taxon>Terebrantia</taxon>
        <taxon>Thripoidea</taxon>
        <taxon>Thripidae</taxon>
        <taxon>Frankliniella</taxon>
    </lineage>
</organism>
<gene>
    <name evidence="2" type="primary">LOC113205736</name>
</gene>
<protein>
    <submittedName>
        <fullName evidence="2">Uncharacterized protein LOC113205736</fullName>
    </submittedName>
</protein>